<comment type="caution">
    <text evidence="2">The sequence shown here is derived from an EMBL/GenBank/DDBJ whole genome shotgun (WGS) entry which is preliminary data.</text>
</comment>
<dbReference type="Proteomes" id="UP001321749">
    <property type="component" value="Unassembled WGS sequence"/>
</dbReference>
<evidence type="ECO:0000256" key="1">
    <source>
        <dbReference type="SAM" id="Phobius"/>
    </source>
</evidence>
<evidence type="ECO:0000313" key="2">
    <source>
        <dbReference type="EMBL" id="KAK4457244.1"/>
    </source>
</evidence>
<feature type="transmembrane region" description="Helical" evidence="1">
    <location>
        <begin position="332"/>
        <end position="365"/>
    </location>
</feature>
<dbReference type="AlphaFoldDB" id="A0AAV9HAN3"/>
<evidence type="ECO:0000313" key="3">
    <source>
        <dbReference type="Proteomes" id="UP001321749"/>
    </source>
</evidence>
<gene>
    <name evidence="2" type="ORF">QBC42DRAFT_279496</name>
</gene>
<sequence length="371" mass="41931">MLQPTETEKTELVSAIFGQALAQHANTSKFKSYFRHYVSVVCPASSGDAVIELDTSLLRSHGDVIKYVQFLTKDPALTLDAFVAANASQKSIAVSVREKQHISRVIVEVWFAIDCMAQDYYSPTRQGPSLQQIKWEGNTSFLAFIESSFKAAASQDGHHWPLSKTQIKSLKGWKLVKRYGIKIRGTNNLLEHLDFDTNTMTLKVFHQVSFLRAHLTKTKEQPLDLSFEESIKQGSLPPRLLLETLLTFHDVLFPVASIREKKSRSLLKTLIAKHDFDGEAEWIEFVRATTEDITAFRYWGHRLAALHEIIKRPPPANAMVAWFERHTSERNALTVAIVGLFLSVLFGLLSFIVGLLQLILAWVAYKYPTAS</sequence>
<organism evidence="2 3">
    <name type="scientific">Cladorrhinum samala</name>
    <dbReference type="NCBI Taxonomy" id="585594"/>
    <lineage>
        <taxon>Eukaryota</taxon>
        <taxon>Fungi</taxon>
        <taxon>Dikarya</taxon>
        <taxon>Ascomycota</taxon>
        <taxon>Pezizomycotina</taxon>
        <taxon>Sordariomycetes</taxon>
        <taxon>Sordariomycetidae</taxon>
        <taxon>Sordariales</taxon>
        <taxon>Podosporaceae</taxon>
        <taxon>Cladorrhinum</taxon>
    </lineage>
</organism>
<accession>A0AAV9HAN3</accession>
<name>A0AAV9HAN3_9PEZI</name>
<reference evidence="2" key="2">
    <citation type="submission" date="2023-06" db="EMBL/GenBank/DDBJ databases">
        <authorList>
            <consortium name="Lawrence Berkeley National Laboratory"/>
            <person name="Mondo S.J."/>
            <person name="Hensen N."/>
            <person name="Bonometti L."/>
            <person name="Westerberg I."/>
            <person name="Brannstrom I.O."/>
            <person name="Guillou S."/>
            <person name="Cros-Aarteil S."/>
            <person name="Calhoun S."/>
            <person name="Haridas S."/>
            <person name="Kuo A."/>
            <person name="Pangilinan J."/>
            <person name="Riley R."/>
            <person name="Labutti K."/>
            <person name="Andreopoulos B."/>
            <person name="Lipzen A."/>
            <person name="Chen C."/>
            <person name="Yanf M."/>
            <person name="Daum C."/>
            <person name="Ng V."/>
            <person name="Clum A."/>
            <person name="Steindorff A."/>
            <person name="Ohm R."/>
            <person name="Martin F."/>
            <person name="Silar P."/>
            <person name="Natvig D."/>
            <person name="Lalanne C."/>
            <person name="Gautier V."/>
            <person name="Ament-Velasquez S.L."/>
            <person name="Kruys A."/>
            <person name="Hutchinson M.I."/>
            <person name="Powell A.J."/>
            <person name="Barry K."/>
            <person name="Miller A.N."/>
            <person name="Grigoriev I.V."/>
            <person name="Debuchy R."/>
            <person name="Gladieux P."/>
            <person name="Thoren M.H."/>
            <person name="Johannesson H."/>
        </authorList>
    </citation>
    <scope>NUCLEOTIDE SEQUENCE</scope>
    <source>
        <strain evidence="2">PSN324</strain>
    </source>
</reference>
<keyword evidence="3" id="KW-1185">Reference proteome</keyword>
<keyword evidence="1" id="KW-0472">Membrane</keyword>
<reference evidence="2" key="1">
    <citation type="journal article" date="2023" name="Mol. Phylogenet. Evol.">
        <title>Genome-scale phylogeny and comparative genomics of the fungal order Sordariales.</title>
        <authorList>
            <person name="Hensen N."/>
            <person name="Bonometti L."/>
            <person name="Westerberg I."/>
            <person name="Brannstrom I.O."/>
            <person name="Guillou S."/>
            <person name="Cros-Aarteil S."/>
            <person name="Calhoun S."/>
            <person name="Haridas S."/>
            <person name="Kuo A."/>
            <person name="Mondo S."/>
            <person name="Pangilinan J."/>
            <person name="Riley R."/>
            <person name="LaButti K."/>
            <person name="Andreopoulos B."/>
            <person name="Lipzen A."/>
            <person name="Chen C."/>
            <person name="Yan M."/>
            <person name="Daum C."/>
            <person name="Ng V."/>
            <person name="Clum A."/>
            <person name="Steindorff A."/>
            <person name="Ohm R.A."/>
            <person name="Martin F."/>
            <person name="Silar P."/>
            <person name="Natvig D.O."/>
            <person name="Lalanne C."/>
            <person name="Gautier V."/>
            <person name="Ament-Velasquez S.L."/>
            <person name="Kruys A."/>
            <person name="Hutchinson M.I."/>
            <person name="Powell A.J."/>
            <person name="Barry K."/>
            <person name="Miller A.N."/>
            <person name="Grigoriev I.V."/>
            <person name="Debuchy R."/>
            <person name="Gladieux P."/>
            <person name="Hiltunen Thoren M."/>
            <person name="Johannesson H."/>
        </authorList>
    </citation>
    <scope>NUCLEOTIDE SEQUENCE</scope>
    <source>
        <strain evidence="2">PSN324</strain>
    </source>
</reference>
<keyword evidence="1" id="KW-1133">Transmembrane helix</keyword>
<protein>
    <submittedName>
        <fullName evidence="2">Uncharacterized protein</fullName>
    </submittedName>
</protein>
<proteinExistence type="predicted"/>
<keyword evidence="1" id="KW-0812">Transmembrane</keyword>
<dbReference type="EMBL" id="MU865126">
    <property type="protein sequence ID" value="KAK4457244.1"/>
    <property type="molecule type" value="Genomic_DNA"/>
</dbReference>